<proteinExistence type="predicted"/>
<keyword evidence="1" id="KW-0812">Transmembrane</keyword>
<evidence type="ECO:0000313" key="3">
    <source>
        <dbReference type="Proteomes" id="UP000228896"/>
    </source>
</evidence>
<dbReference type="Proteomes" id="UP000228896">
    <property type="component" value="Unassembled WGS sequence"/>
</dbReference>
<sequence length="99" mass="10665">MPAFKSFTGFNNIKLSGFANPQKNFMENQIPNNPQSAGERGDACCFHSGFCYCRAIMALAIIVLAWLAPSWGNIAITILAILIILGAGGCVCRKKKIGK</sequence>
<organism evidence="2 3">
    <name type="scientific">Candidatus Falkowbacteria bacterium CG02_land_8_20_14_3_00_36_14</name>
    <dbReference type="NCBI Taxonomy" id="1974560"/>
    <lineage>
        <taxon>Bacteria</taxon>
        <taxon>Candidatus Falkowiibacteriota</taxon>
    </lineage>
</organism>
<reference evidence="3" key="1">
    <citation type="submission" date="2017-09" db="EMBL/GenBank/DDBJ databases">
        <title>Depth-based differentiation of microbial function through sediment-hosted aquifers and enrichment of novel symbionts in the deep terrestrial subsurface.</title>
        <authorList>
            <person name="Probst A.J."/>
            <person name="Ladd B."/>
            <person name="Jarett J.K."/>
            <person name="Geller-Mcgrath D.E."/>
            <person name="Sieber C.M.K."/>
            <person name="Emerson J.B."/>
            <person name="Anantharaman K."/>
            <person name="Thomas B.C."/>
            <person name="Malmstrom R."/>
            <person name="Stieglmeier M."/>
            <person name="Klingl A."/>
            <person name="Woyke T."/>
            <person name="Ryan C.M."/>
            <person name="Banfield J.F."/>
        </authorList>
    </citation>
    <scope>NUCLEOTIDE SEQUENCE [LARGE SCALE GENOMIC DNA]</scope>
</reference>
<dbReference type="AlphaFoldDB" id="A0A2M7DLL6"/>
<comment type="caution">
    <text evidence="2">The sequence shown here is derived from an EMBL/GenBank/DDBJ whole genome shotgun (WGS) entry which is preliminary data.</text>
</comment>
<evidence type="ECO:0000313" key="2">
    <source>
        <dbReference type="EMBL" id="PIV50578.1"/>
    </source>
</evidence>
<feature type="transmembrane region" description="Helical" evidence="1">
    <location>
        <begin position="74"/>
        <end position="92"/>
    </location>
</feature>
<name>A0A2M7DLL6_9BACT</name>
<keyword evidence="1" id="KW-1133">Transmembrane helix</keyword>
<protein>
    <submittedName>
        <fullName evidence="2">Uncharacterized protein</fullName>
    </submittedName>
</protein>
<evidence type="ECO:0000256" key="1">
    <source>
        <dbReference type="SAM" id="Phobius"/>
    </source>
</evidence>
<keyword evidence="1" id="KW-0472">Membrane</keyword>
<accession>A0A2M7DLL6</accession>
<gene>
    <name evidence="2" type="ORF">COS18_04630</name>
</gene>
<feature type="transmembrane region" description="Helical" evidence="1">
    <location>
        <begin position="49"/>
        <end position="68"/>
    </location>
</feature>
<dbReference type="EMBL" id="PETS01000119">
    <property type="protein sequence ID" value="PIV50578.1"/>
    <property type="molecule type" value="Genomic_DNA"/>
</dbReference>